<keyword evidence="3" id="KW-0949">S-adenosyl-L-methionine</keyword>
<proteinExistence type="predicted"/>
<dbReference type="Pfam" id="PF08241">
    <property type="entry name" value="Methyltransf_11"/>
    <property type="match status" value="1"/>
</dbReference>
<dbReference type="InterPro" id="IPR013216">
    <property type="entry name" value="Methyltransf_11"/>
</dbReference>
<sequence>MLGTVFEQIEKAWSADAGGYDQVIQKQLSNEKDVKHWQDELRLVLDEKPLHVLDIGCGPGFFTIMLARLKHNVTSVDGAEGMVDRARINIKKEALNAKIYKSDAVLLDKEKENSLDAIVSRDVVWTLYDPEKAFIRWKNLLKTDGKIVIYDGDYRRDQSSLRYHVLKFTSDLINFFMERKHRKKNQHNSPGNGFEQLPMIRHKRPQYDRELLLKAGFSKVEVTKDRFRNSPLNIEFWRYGYQGKRFRVIAYK</sequence>
<dbReference type="InterPro" id="IPR029063">
    <property type="entry name" value="SAM-dependent_MTases_sf"/>
</dbReference>
<dbReference type="EMBL" id="CP009526">
    <property type="protein sequence ID" value="AKB49783.1"/>
    <property type="molecule type" value="Genomic_DNA"/>
</dbReference>
<dbReference type="PANTHER" id="PTHR43464:SF19">
    <property type="entry name" value="UBIQUINONE BIOSYNTHESIS O-METHYLTRANSFERASE, MITOCHONDRIAL"/>
    <property type="match status" value="1"/>
</dbReference>
<dbReference type="PATRIC" id="fig|1434109.4.peg.635"/>
<dbReference type="HOGENOM" id="CLU_037990_4_0_2"/>
<name>A0A0E3QGS0_METBA</name>
<dbReference type="GO" id="GO:0032259">
    <property type="term" value="P:methylation"/>
    <property type="evidence" value="ECO:0007669"/>
    <property type="project" value="UniProtKB-KW"/>
</dbReference>
<keyword evidence="2" id="KW-0808">Transferase</keyword>
<evidence type="ECO:0000256" key="2">
    <source>
        <dbReference type="ARBA" id="ARBA00022679"/>
    </source>
</evidence>
<dbReference type="GO" id="GO:0008757">
    <property type="term" value="F:S-adenosylmethionine-dependent methyltransferase activity"/>
    <property type="evidence" value="ECO:0007669"/>
    <property type="project" value="InterPro"/>
</dbReference>
<evidence type="ECO:0000256" key="3">
    <source>
        <dbReference type="ARBA" id="ARBA00022691"/>
    </source>
</evidence>
<feature type="domain" description="Methyltransferase type 11" evidence="4">
    <location>
        <begin position="53"/>
        <end position="149"/>
    </location>
</feature>
<reference evidence="5 6" key="1">
    <citation type="submission" date="2014-07" db="EMBL/GenBank/DDBJ databases">
        <title>Methanogenic archaea and the global carbon cycle.</title>
        <authorList>
            <person name="Henriksen J.R."/>
            <person name="Luke J."/>
            <person name="Reinhart S."/>
            <person name="Benedict M.N."/>
            <person name="Youngblut N.D."/>
            <person name="Metcalf M.E."/>
            <person name="Whitaker R.J."/>
            <person name="Metcalf W.W."/>
        </authorList>
    </citation>
    <scope>NUCLEOTIDE SEQUENCE [LARGE SCALE GENOMIC DNA]</scope>
    <source>
        <strain evidence="5 6">Wiesmoor</strain>
    </source>
</reference>
<keyword evidence="1" id="KW-0489">Methyltransferase</keyword>
<evidence type="ECO:0000256" key="1">
    <source>
        <dbReference type="ARBA" id="ARBA00022603"/>
    </source>
</evidence>
<accession>A0A0E3QGS0</accession>
<evidence type="ECO:0000313" key="6">
    <source>
        <dbReference type="Proteomes" id="UP000033038"/>
    </source>
</evidence>
<dbReference type="KEGG" id="mbw:MSBRW_0530"/>
<evidence type="ECO:0000313" key="5">
    <source>
        <dbReference type="EMBL" id="AKB49783.1"/>
    </source>
</evidence>
<dbReference type="Gene3D" id="3.40.50.150">
    <property type="entry name" value="Vaccinia Virus protein VP39"/>
    <property type="match status" value="1"/>
</dbReference>
<gene>
    <name evidence="5" type="ORF">MSBRW_0530</name>
</gene>
<evidence type="ECO:0000259" key="4">
    <source>
        <dbReference type="Pfam" id="PF08241"/>
    </source>
</evidence>
<dbReference type="SUPFAM" id="SSF53335">
    <property type="entry name" value="S-adenosyl-L-methionine-dependent methyltransferases"/>
    <property type="match status" value="1"/>
</dbReference>
<protein>
    <recommendedName>
        <fullName evidence="4">Methyltransferase type 11 domain-containing protein</fullName>
    </recommendedName>
</protein>
<dbReference type="CDD" id="cd02440">
    <property type="entry name" value="AdoMet_MTases"/>
    <property type="match status" value="1"/>
</dbReference>
<dbReference type="Proteomes" id="UP000033038">
    <property type="component" value="Chromosome"/>
</dbReference>
<dbReference type="PANTHER" id="PTHR43464">
    <property type="entry name" value="METHYLTRANSFERASE"/>
    <property type="match status" value="1"/>
</dbReference>
<organism evidence="5 6">
    <name type="scientific">Methanosarcina barkeri str. Wiesmoor</name>
    <dbReference type="NCBI Taxonomy" id="1434109"/>
    <lineage>
        <taxon>Archaea</taxon>
        <taxon>Methanobacteriati</taxon>
        <taxon>Methanobacteriota</taxon>
        <taxon>Stenosarchaea group</taxon>
        <taxon>Methanomicrobia</taxon>
        <taxon>Methanosarcinales</taxon>
        <taxon>Methanosarcinaceae</taxon>
        <taxon>Methanosarcina</taxon>
    </lineage>
</organism>
<dbReference type="AlphaFoldDB" id="A0A0E3QGS0"/>